<comment type="function">
    <text evidence="4 5">Removes the 2'-phosphate from RNA via an intermediate in which the phosphate is ADP-ribosylated by NAD followed by a presumed transesterification to release the RNA and generate ADP-ribose 1''-2''-cyclic phosphate (APPR&gt;P). May function as an ADP-ribosylase.</text>
</comment>
<dbReference type="PANTHER" id="PTHR12684:SF2">
    <property type="entry name" value="TRNA 2'-PHOSPHOTRANSFERASE 1"/>
    <property type="match status" value="1"/>
</dbReference>
<accession>A0A847S7L7</accession>
<dbReference type="InterPro" id="IPR042081">
    <property type="entry name" value="RNA_2'-PTrans_C"/>
</dbReference>
<dbReference type="SUPFAM" id="SSF56399">
    <property type="entry name" value="ADP-ribosylation"/>
    <property type="match status" value="1"/>
</dbReference>
<evidence type="ECO:0000256" key="1">
    <source>
        <dbReference type="ARBA" id="ARBA00009836"/>
    </source>
</evidence>
<name>A0A847S7L7_9NEIS</name>
<dbReference type="InterPro" id="IPR042080">
    <property type="entry name" value="RNA_2'-PTrans_N"/>
</dbReference>
<keyword evidence="3 5" id="KW-0520">NAD</keyword>
<reference evidence="6 7" key="1">
    <citation type="submission" date="2020-04" db="EMBL/GenBank/DDBJ databases">
        <title>Draft genome of Leeia sp. IMCC25680.</title>
        <authorList>
            <person name="Song J."/>
            <person name="Cho J.-C."/>
        </authorList>
    </citation>
    <scope>NUCLEOTIDE SEQUENCE [LARGE SCALE GENOMIC DNA]</scope>
    <source>
        <strain evidence="6 7">IMCC25680</strain>
    </source>
</reference>
<evidence type="ECO:0000256" key="5">
    <source>
        <dbReference type="HAMAP-Rule" id="MF_00299"/>
    </source>
</evidence>
<dbReference type="HAMAP" id="MF_00299">
    <property type="entry name" value="KptA"/>
    <property type="match status" value="1"/>
</dbReference>
<dbReference type="Pfam" id="PF01885">
    <property type="entry name" value="PTS_2-RNA"/>
    <property type="match status" value="1"/>
</dbReference>
<keyword evidence="2 5" id="KW-0808">Transferase</keyword>
<proteinExistence type="inferred from homology"/>
<dbReference type="AlphaFoldDB" id="A0A847S7L7"/>
<organism evidence="6 7">
    <name type="scientific">Leeia aquatica</name>
    <dbReference type="NCBI Taxonomy" id="2725557"/>
    <lineage>
        <taxon>Bacteria</taxon>
        <taxon>Pseudomonadati</taxon>
        <taxon>Pseudomonadota</taxon>
        <taxon>Betaproteobacteria</taxon>
        <taxon>Neisseriales</taxon>
        <taxon>Leeiaceae</taxon>
        <taxon>Leeia</taxon>
    </lineage>
</organism>
<evidence type="ECO:0000256" key="3">
    <source>
        <dbReference type="ARBA" id="ARBA00023027"/>
    </source>
</evidence>
<dbReference type="EC" id="2.7.1.-" evidence="5"/>
<dbReference type="InterPro" id="IPR002745">
    <property type="entry name" value="Ptrans_KptA/Tpt1"/>
</dbReference>
<evidence type="ECO:0000313" key="7">
    <source>
        <dbReference type="Proteomes" id="UP000587991"/>
    </source>
</evidence>
<sequence length="183" mass="20196">MNEARKTRISKTLSRILRHAPESVGLTLDAQGWVEVRILLAALARHGMPCAPEELAVVVRDNNKQRFAFSEDGLRIRANQGHSVTGVDLQLAAQQPPEFLYHGTAHSHLDAIRREGLKPGSRHHVHLSLQKETAIQVGGRHGRPVVLVVRSGDLHRAGQVFHCSENGVWLTGPVPVDYLAFPD</sequence>
<dbReference type="Gene3D" id="1.10.10.970">
    <property type="entry name" value="RNA 2'-phosphotransferase, Tpt1/KptA family, N-terminal domain"/>
    <property type="match status" value="1"/>
</dbReference>
<dbReference type="RefSeq" id="WP_168877560.1">
    <property type="nucleotide sequence ID" value="NZ_JABAIM010000002.1"/>
</dbReference>
<keyword evidence="7" id="KW-1185">Reference proteome</keyword>
<comment type="similarity">
    <text evidence="1 5">Belongs to the KptA/TPT1 family.</text>
</comment>
<evidence type="ECO:0000256" key="4">
    <source>
        <dbReference type="ARBA" id="ARBA00025212"/>
    </source>
</evidence>
<dbReference type="InterPro" id="IPR022928">
    <property type="entry name" value="RNA_2'-PTrans_KptA"/>
</dbReference>
<dbReference type="GO" id="GO:0000215">
    <property type="term" value="F:tRNA 2'-phosphotransferase activity"/>
    <property type="evidence" value="ECO:0007669"/>
    <property type="project" value="TreeGrafter"/>
</dbReference>
<evidence type="ECO:0000313" key="6">
    <source>
        <dbReference type="EMBL" id="NLR75934.1"/>
    </source>
</evidence>
<dbReference type="Proteomes" id="UP000587991">
    <property type="component" value="Unassembled WGS sequence"/>
</dbReference>
<dbReference type="PANTHER" id="PTHR12684">
    <property type="entry name" value="PUTATIVE PHOSPHOTRANSFERASE"/>
    <property type="match status" value="1"/>
</dbReference>
<gene>
    <name evidence="5" type="primary">kptA</name>
    <name evidence="6" type="ORF">HF682_12270</name>
</gene>
<dbReference type="Gene3D" id="3.20.170.30">
    <property type="match status" value="1"/>
</dbReference>
<dbReference type="EMBL" id="JABAIM010000002">
    <property type="protein sequence ID" value="NLR75934.1"/>
    <property type="molecule type" value="Genomic_DNA"/>
</dbReference>
<dbReference type="GO" id="GO:0006388">
    <property type="term" value="P:tRNA splicing, via endonucleolytic cleavage and ligation"/>
    <property type="evidence" value="ECO:0007669"/>
    <property type="project" value="UniProtKB-UniRule"/>
</dbReference>
<comment type="caution">
    <text evidence="6">The sequence shown here is derived from an EMBL/GenBank/DDBJ whole genome shotgun (WGS) entry which is preliminary data.</text>
</comment>
<protein>
    <recommendedName>
        <fullName evidence="5">Probable RNA 2'-phosphotransferase</fullName>
        <ecNumber evidence="5">2.7.1.-</ecNumber>
    </recommendedName>
</protein>
<evidence type="ECO:0000256" key="2">
    <source>
        <dbReference type="ARBA" id="ARBA00022679"/>
    </source>
</evidence>
<dbReference type="NCBIfam" id="NF002014">
    <property type="entry name" value="PRK00819.1-4"/>
    <property type="match status" value="1"/>
</dbReference>
<dbReference type="GO" id="GO:0003950">
    <property type="term" value="F:NAD+ poly-ADP-ribosyltransferase activity"/>
    <property type="evidence" value="ECO:0007669"/>
    <property type="project" value="InterPro"/>
</dbReference>